<evidence type="ECO:0000256" key="1">
    <source>
        <dbReference type="SAM" id="MobiDB-lite"/>
    </source>
</evidence>
<feature type="compositionally biased region" description="Basic and acidic residues" evidence="1">
    <location>
        <begin position="1"/>
        <end position="12"/>
    </location>
</feature>
<feature type="region of interest" description="Disordered" evidence="1">
    <location>
        <begin position="1"/>
        <end position="50"/>
    </location>
</feature>
<comment type="caution">
    <text evidence="2">The sequence shown here is derived from an EMBL/GenBank/DDBJ whole genome shotgun (WGS) entry which is preliminary data.</text>
</comment>
<evidence type="ECO:0000313" key="3">
    <source>
        <dbReference type="Proteomes" id="UP001052739"/>
    </source>
</evidence>
<accession>A0ABQ3PAM8</accession>
<keyword evidence="3" id="KW-1185">Reference proteome</keyword>
<proteinExistence type="predicted"/>
<dbReference type="EMBL" id="BNDW01000019">
    <property type="protein sequence ID" value="GHI22087.1"/>
    <property type="molecule type" value="Genomic_DNA"/>
</dbReference>
<evidence type="ECO:0000313" key="2">
    <source>
        <dbReference type="EMBL" id="GHI22087.1"/>
    </source>
</evidence>
<organism evidence="2 3">
    <name type="scientific">Streptomyces hydrogenans</name>
    <dbReference type="NCBI Taxonomy" id="1873719"/>
    <lineage>
        <taxon>Bacteria</taxon>
        <taxon>Bacillati</taxon>
        <taxon>Actinomycetota</taxon>
        <taxon>Actinomycetes</taxon>
        <taxon>Kitasatosporales</taxon>
        <taxon>Streptomycetaceae</taxon>
        <taxon>Streptomyces</taxon>
    </lineage>
</organism>
<gene>
    <name evidence="2" type="ORF">Shyd_34580</name>
</gene>
<protein>
    <recommendedName>
        <fullName evidence="4">Transposase</fullName>
    </recommendedName>
</protein>
<name>A0ABQ3PAM8_9ACTN</name>
<evidence type="ECO:0008006" key="4">
    <source>
        <dbReference type="Google" id="ProtNLM"/>
    </source>
</evidence>
<dbReference type="Proteomes" id="UP001052739">
    <property type="component" value="Unassembled WGS sequence"/>
</dbReference>
<reference evidence="2" key="1">
    <citation type="submission" date="2024-05" db="EMBL/GenBank/DDBJ databases">
        <title>Whole genome shotgun sequence of Streptomyces hydrogenans NBRC 13475.</title>
        <authorList>
            <person name="Komaki H."/>
            <person name="Tamura T."/>
        </authorList>
    </citation>
    <scope>NUCLEOTIDE SEQUENCE</scope>
    <source>
        <strain evidence="2">NBRC 13475</strain>
    </source>
</reference>
<sequence length="107" mass="11718">MGDVPEVGRDEAAEAGQGSKVVHASSLGRVAPEHGGRVRRRLRATPGTRRVNTVRTLRERPSGAVKGAQVSTLRKRVFVLARESARVQHVAGTRKRAGTDKRTWLSW</sequence>